<evidence type="ECO:0000313" key="2">
    <source>
        <dbReference type="Proteomes" id="UP001341840"/>
    </source>
</evidence>
<organism evidence="1 2">
    <name type="scientific">Stylosanthes scabra</name>
    <dbReference type="NCBI Taxonomy" id="79078"/>
    <lineage>
        <taxon>Eukaryota</taxon>
        <taxon>Viridiplantae</taxon>
        <taxon>Streptophyta</taxon>
        <taxon>Embryophyta</taxon>
        <taxon>Tracheophyta</taxon>
        <taxon>Spermatophyta</taxon>
        <taxon>Magnoliopsida</taxon>
        <taxon>eudicotyledons</taxon>
        <taxon>Gunneridae</taxon>
        <taxon>Pentapetalae</taxon>
        <taxon>rosids</taxon>
        <taxon>fabids</taxon>
        <taxon>Fabales</taxon>
        <taxon>Fabaceae</taxon>
        <taxon>Papilionoideae</taxon>
        <taxon>50 kb inversion clade</taxon>
        <taxon>dalbergioids sensu lato</taxon>
        <taxon>Dalbergieae</taxon>
        <taxon>Pterocarpus clade</taxon>
        <taxon>Stylosanthes</taxon>
    </lineage>
</organism>
<sequence length="66" mass="7532">MGKAKKGIGSKGFIKRSQKQMKLLVKLLAKLRTQHWNREQFRFCPDQVAYATSSPEAFGELSGQEF</sequence>
<comment type="caution">
    <text evidence="1">The sequence shown here is derived from an EMBL/GenBank/DDBJ whole genome shotgun (WGS) entry which is preliminary data.</text>
</comment>
<accession>A0ABU6YUK2</accession>
<dbReference type="EMBL" id="JASCZI010243807">
    <property type="protein sequence ID" value="MED6213615.1"/>
    <property type="molecule type" value="Genomic_DNA"/>
</dbReference>
<gene>
    <name evidence="1" type="ORF">PIB30_095132</name>
</gene>
<proteinExistence type="predicted"/>
<keyword evidence="2" id="KW-1185">Reference proteome</keyword>
<protein>
    <submittedName>
        <fullName evidence="1">Uncharacterized protein</fullName>
    </submittedName>
</protein>
<feature type="non-terminal residue" evidence="1">
    <location>
        <position position="66"/>
    </location>
</feature>
<name>A0ABU6YUK2_9FABA</name>
<reference evidence="1 2" key="1">
    <citation type="journal article" date="2023" name="Plants (Basel)">
        <title>Bridging the Gap: Combining Genomics and Transcriptomics Approaches to Understand Stylosanthes scabra, an Orphan Legume from the Brazilian Caatinga.</title>
        <authorList>
            <person name="Ferreira-Neto J.R.C."/>
            <person name="da Silva M.D."/>
            <person name="Binneck E."/>
            <person name="de Melo N.F."/>
            <person name="da Silva R.H."/>
            <person name="de Melo A.L.T.M."/>
            <person name="Pandolfi V."/>
            <person name="Bustamante F.O."/>
            <person name="Brasileiro-Vidal A.C."/>
            <person name="Benko-Iseppon A.M."/>
        </authorList>
    </citation>
    <scope>NUCLEOTIDE SEQUENCE [LARGE SCALE GENOMIC DNA]</scope>
    <source>
        <tissue evidence="1">Leaves</tissue>
    </source>
</reference>
<dbReference type="Proteomes" id="UP001341840">
    <property type="component" value="Unassembled WGS sequence"/>
</dbReference>
<evidence type="ECO:0000313" key="1">
    <source>
        <dbReference type="EMBL" id="MED6213615.1"/>
    </source>
</evidence>